<evidence type="ECO:0000256" key="6">
    <source>
        <dbReference type="RuleBase" id="RU003423"/>
    </source>
</evidence>
<dbReference type="Gene3D" id="4.10.320.10">
    <property type="entry name" value="E3-binding domain"/>
    <property type="match status" value="1"/>
</dbReference>
<feature type="region of interest" description="Disordered" evidence="7">
    <location>
        <begin position="81"/>
        <end position="109"/>
    </location>
</feature>
<dbReference type="SUPFAM" id="SSF47005">
    <property type="entry name" value="Peripheral subunit-binding domain of 2-oxo acid dehydrogenase complex"/>
    <property type="match status" value="1"/>
</dbReference>
<evidence type="ECO:0000313" key="11">
    <source>
        <dbReference type="EMBL" id="SFS43671.1"/>
    </source>
</evidence>
<dbReference type="PROSITE" id="PS50968">
    <property type="entry name" value="BIOTINYL_LIPOYL"/>
    <property type="match status" value="1"/>
</dbReference>
<dbReference type="Pfam" id="PF02817">
    <property type="entry name" value="E3_binding"/>
    <property type="match status" value="1"/>
</dbReference>
<reference evidence="10 13" key="2">
    <citation type="submission" date="2019-07" db="EMBL/GenBank/DDBJ databases">
        <title>Whole genome shotgun sequence of Halolactibacillus miurensis NBRC 100873.</title>
        <authorList>
            <person name="Hosoyama A."/>
            <person name="Uohara A."/>
            <person name="Ohji S."/>
            <person name="Ichikawa N."/>
        </authorList>
    </citation>
    <scope>NUCLEOTIDE SEQUENCE [LARGE SCALE GENOMIC DNA]</scope>
    <source>
        <strain evidence="10 13">NBRC 100873</strain>
    </source>
</reference>
<dbReference type="Gene3D" id="3.30.559.10">
    <property type="entry name" value="Chloramphenicol acetyltransferase-like domain"/>
    <property type="match status" value="1"/>
</dbReference>
<evidence type="ECO:0000256" key="5">
    <source>
        <dbReference type="ARBA" id="ARBA00023315"/>
    </source>
</evidence>
<dbReference type="EMBL" id="BJWJ01000012">
    <property type="protein sequence ID" value="GEM04445.1"/>
    <property type="molecule type" value="Genomic_DNA"/>
</dbReference>
<feature type="region of interest" description="Disordered" evidence="7">
    <location>
        <begin position="167"/>
        <end position="194"/>
    </location>
</feature>
<dbReference type="Pfam" id="PF00198">
    <property type="entry name" value="2-oxoacid_dh"/>
    <property type="match status" value="1"/>
</dbReference>
<evidence type="ECO:0000313" key="13">
    <source>
        <dbReference type="Proteomes" id="UP000321773"/>
    </source>
</evidence>
<comment type="similarity">
    <text evidence="2 6">Belongs to the 2-oxoacid dehydrogenase family.</text>
</comment>
<evidence type="ECO:0000256" key="2">
    <source>
        <dbReference type="ARBA" id="ARBA00007317"/>
    </source>
</evidence>
<evidence type="ECO:0000313" key="12">
    <source>
        <dbReference type="Proteomes" id="UP000199139"/>
    </source>
</evidence>
<dbReference type="Proteomes" id="UP000199139">
    <property type="component" value="Unassembled WGS sequence"/>
</dbReference>
<keyword evidence="4 6" id="KW-0450">Lipoyl</keyword>
<feature type="domain" description="Lipoyl-binding" evidence="8">
    <location>
        <begin position="3"/>
        <end position="78"/>
    </location>
</feature>
<dbReference type="Proteomes" id="UP000321773">
    <property type="component" value="Unassembled WGS sequence"/>
</dbReference>
<dbReference type="InterPro" id="IPR001078">
    <property type="entry name" value="2-oxoacid_DH_actylTfrase"/>
</dbReference>
<evidence type="ECO:0000256" key="3">
    <source>
        <dbReference type="ARBA" id="ARBA00022679"/>
    </source>
</evidence>
<dbReference type="CDD" id="cd06849">
    <property type="entry name" value="lipoyl_domain"/>
    <property type="match status" value="1"/>
</dbReference>
<comment type="cofactor">
    <cofactor evidence="1 6">
        <name>(R)-lipoate</name>
        <dbReference type="ChEBI" id="CHEBI:83088"/>
    </cofactor>
</comment>
<dbReference type="AlphaFoldDB" id="A0A1I6PTX6"/>
<accession>A0A1I6PTX6</accession>
<dbReference type="GO" id="GO:0005737">
    <property type="term" value="C:cytoplasm"/>
    <property type="evidence" value="ECO:0007669"/>
    <property type="project" value="TreeGrafter"/>
</dbReference>
<dbReference type="Gene3D" id="2.40.50.100">
    <property type="match status" value="1"/>
</dbReference>
<reference evidence="11 12" key="1">
    <citation type="submission" date="2016-10" db="EMBL/GenBank/DDBJ databases">
        <authorList>
            <person name="de Groot N.N."/>
        </authorList>
    </citation>
    <scope>NUCLEOTIDE SEQUENCE [LARGE SCALE GENOMIC DNA]</scope>
    <source>
        <strain evidence="11 12">DSM 17074</strain>
    </source>
</reference>
<dbReference type="SUPFAM" id="SSF52777">
    <property type="entry name" value="CoA-dependent acyltransferases"/>
    <property type="match status" value="1"/>
</dbReference>
<dbReference type="RefSeq" id="WP_062319225.1">
    <property type="nucleotide sequence ID" value="NZ_BJWJ01000012.1"/>
</dbReference>
<feature type="compositionally biased region" description="Polar residues" evidence="7">
    <location>
        <begin position="97"/>
        <end position="106"/>
    </location>
</feature>
<dbReference type="PROSITE" id="PS00189">
    <property type="entry name" value="LIPOYL"/>
    <property type="match status" value="1"/>
</dbReference>
<dbReference type="OrthoDB" id="9805770at2"/>
<evidence type="ECO:0000256" key="7">
    <source>
        <dbReference type="SAM" id="MobiDB-lite"/>
    </source>
</evidence>
<dbReference type="STRING" id="306541.SAMN05421668_102199"/>
<dbReference type="InterPro" id="IPR003016">
    <property type="entry name" value="2-oxoA_DH_lipoyl-BS"/>
</dbReference>
<proteinExistence type="inferred from homology"/>
<dbReference type="EC" id="2.3.1.-" evidence="6"/>
<name>A0A1I6PTX6_9BACI</name>
<keyword evidence="13" id="KW-1185">Reference proteome</keyword>
<dbReference type="GO" id="GO:0016407">
    <property type="term" value="F:acetyltransferase activity"/>
    <property type="evidence" value="ECO:0007669"/>
    <property type="project" value="TreeGrafter"/>
</dbReference>
<dbReference type="InterPro" id="IPR004167">
    <property type="entry name" value="PSBD"/>
</dbReference>
<keyword evidence="5 6" id="KW-0012">Acyltransferase</keyword>
<evidence type="ECO:0000256" key="4">
    <source>
        <dbReference type="ARBA" id="ARBA00022823"/>
    </source>
</evidence>
<dbReference type="Pfam" id="PF00364">
    <property type="entry name" value="Biotin_lipoyl"/>
    <property type="match status" value="1"/>
</dbReference>
<evidence type="ECO:0000259" key="9">
    <source>
        <dbReference type="PROSITE" id="PS51826"/>
    </source>
</evidence>
<feature type="compositionally biased region" description="Basic and acidic residues" evidence="7">
    <location>
        <begin position="185"/>
        <end position="194"/>
    </location>
</feature>
<protein>
    <recommendedName>
        <fullName evidence="6">Dihydrolipoamide acetyltransferase component of pyruvate dehydrogenase complex</fullName>
        <ecNumber evidence="6">2.3.1.-</ecNumber>
    </recommendedName>
</protein>
<dbReference type="EMBL" id="FPAI01000002">
    <property type="protein sequence ID" value="SFS43671.1"/>
    <property type="molecule type" value="Genomic_DNA"/>
</dbReference>
<sequence length="422" mass="46697">MTLKTMNMPQLGESVTEGTVSQWLVSVGDEVDLYQPLVDVMTDKVNAEVPSSFKGIIKECLVTEGETVAVGTPLCHIEVEEVESPKSEATEAKATEQKPSVAQENQSMKKRYSPKVLSLASEHGVDLNAITGTGINGRITRKDVEVFVEKQTSQTTNEKQTDIYLSQPTQTPATQDNFTNNKQSPRPEFKGDREIPVTGIRKSIAENMVRATSEIPHAWMMIEVDVTNLVNYRNAEKAKFKEQEGYNLSYFSFFLNAVAKALKKFPELNSSWQGDTIVQHKDINLSIAVGNETELYVPVIKNVDEKSIKGIAKDVHVLAHKAKHGQLTKEDMTGGTFTVNNTGTFGSVQSMGVINYPQAAILQVESIVKRPVIINDMFAARDMVNLCLSLDHRVLDGVICGRFMSHVKEILENISGDTTPIY</sequence>
<gene>
    <name evidence="10" type="primary">bfmBB</name>
    <name evidence="10" type="ORF">HMI01_14330</name>
    <name evidence="11" type="ORF">SAMN05421668_102199</name>
</gene>
<dbReference type="InterPro" id="IPR011053">
    <property type="entry name" value="Single_hybrid_motif"/>
</dbReference>
<evidence type="ECO:0000313" key="10">
    <source>
        <dbReference type="EMBL" id="GEM04445.1"/>
    </source>
</evidence>
<dbReference type="PANTHER" id="PTHR43178">
    <property type="entry name" value="DIHYDROLIPOAMIDE ACETYLTRANSFERASE COMPONENT OF PYRUVATE DEHYDROGENASE COMPLEX"/>
    <property type="match status" value="1"/>
</dbReference>
<evidence type="ECO:0000256" key="1">
    <source>
        <dbReference type="ARBA" id="ARBA00001938"/>
    </source>
</evidence>
<keyword evidence="3 6" id="KW-0808">Transferase</keyword>
<dbReference type="InterPro" id="IPR000089">
    <property type="entry name" value="Biotin_lipoyl"/>
</dbReference>
<feature type="domain" description="Peripheral subunit-binding (PSBD)" evidence="9">
    <location>
        <begin position="111"/>
        <end position="148"/>
    </location>
</feature>
<dbReference type="PROSITE" id="PS51826">
    <property type="entry name" value="PSBD"/>
    <property type="match status" value="1"/>
</dbReference>
<dbReference type="FunFam" id="3.30.559.10:FF:000007">
    <property type="entry name" value="Dihydrolipoamide acetyltransferase component of pyruvate dehydrogenase complex"/>
    <property type="match status" value="1"/>
</dbReference>
<dbReference type="GO" id="GO:0031405">
    <property type="term" value="F:lipoic acid binding"/>
    <property type="evidence" value="ECO:0007669"/>
    <property type="project" value="TreeGrafter"/>
</dbReference>
<organism evidence="11 12">
    <name type="scientific">Halolactibacillus miurensis</name>
    <dbReference type="NCBI Taxonomy" id="306541"/>
    <lineage>
        <taxon>Bacteria</taxon>
        <taxon>Bacillati</taxon>
        <taxon>Bacillota</taxon>
        <taxon>Bacilli</taxon>
        <taxon>Bacillales</taxon>
        <taxon>Bacillaceae</taxon>
        <taxon>Halolactibacillus</taxon>
    </lineage>
</organism>
<dbReference type="InterPro" id="IPR050743">
    <property type="entry name" value="2-oxoacid_DH_E2_comp"/>
</dbReference>
<feature type="compositionally biased region" description="Polar residues" evidence="7">
    <location>
        <begin position="167"/>
        <end position="184"/>
    </location>
</feature>
<dbReference type="InterPro" id="IPR036625">
    <property type="entry name" value="E3-bd_dom_sf"/>
</dbReference>
<feature type="compositionally biased region" description="Basic and acidic residues" evidence="7">
    <location>
        <begin position="81"/>
        <end position="96"/>
    </location>
</feature>
<evidence type="ECO:0000259" key="8">
    <source>
        <dbReference type="PROSITE" id="PS50968"/>
    </source>
</evidence>
<dbReference type="PANTHER" id="PTHR43178:SF5">
    <property type="entry name" value="LIPOAMIDE ACYLTRANSFERASE COMPONENT OF BRANCHED-CHAIN ALPHA-KETO ACID DEHYDROGENASE COMPLEX, MITOCHONDRIAL"/>
    <property type="match status" value="1"/>
</dbReference>
<dbReference type="SUPFAM" id="SSF51230">
    <property type="entry name" value="Single hybrid motif"/>
    <property type="match status" value="1"/>
</dbReference>
<dbReference type="InterPro" id="IPR023213">
    <property type="entry name" value="CAT-like_dom_sf"/>
</dbReference>